<comment type="caution">
    <text evidence="1">The sequence shown here is derived from an EMBL/GenBank/DDBJ whole genome shotgun (WGS) entry which is preliminary data.</text>
</comment>
<gene>
    <name evidence="1" type="ORF">ZHD862_LOCUS13339</name>
</gene>
<sequence>MELNGITDVQLANRVDAYRREIDELNTSILAKKQKFQAHQLTDEEFKQLTEESGRLFVAQWLLEKVEEEQARRQQQQQ</sequence>
<organism evidence="1 2">
    <name type="scientific">Rotaria sordida</name>
    <dbReference type="NCBI Taxonomy" id="392033"/>
    <lineage>
        <taxon>Eukaryota</taxon>
        <taxon>Metazoa</taxon>
        <taxon>Spiralia</taxon>
        <taxon>Gnathifera</taxon>
        <taxon>Rotifera</taxon>
        <taxon>Eurotatoria</taxon>
        <taxon>Bdelloidea</taxon>
        <taxon>Philodinida</taxon>
        <taxon>Philodinidae</taxon>
        <taxon>Rotaria</taxon>
    </lineage>
</organism>
<reference evidence="1" key="1">
    <citation type="submission" date="2021-02" db="EMBL/GenBank/DDBJ databases">
        <authorList>
            <person name="Nowell W R."/>
        </authorList>
    </citation>
    <scope>NUCLEOTIDE SEQUENCE</scope>
</reference>
<proteinExistence type="predicted"/>
<dbReference type="EMBL" id="CAJNOT010000546">
    <property type="protein sequence ID" value="CAF1017124.1"/>
    <property type="molecule type" value="Genomic_DNA"/>
</dbReference>
<evidence type="ECO:0000313" key="2">
    <source>
        <dbReference type="Proteomes" id="UP000663864"/>
    </source>
</evidence>
<accession>A0A814I0B4</accession>
<protein>
    <submittedName>
        <fullName evidence="1">Uncharacterized protein</fullName>
    </submittedName>
</protein>
<dbReference type="Proteomes" id="UP000663864">
    <property type="component" value="Unassembled WGS sequence"/>
</dbReference>
<dbReference type="AlphaFoldDB" id="A0A814I0B4"/>
<evidence type="ECO:0000313" key="1">
    <source>
        <dbReference type="EMBL" id="CAF1017124.1"/>
    </source>
</evidence>
<name>A0A814I0B4_9BILA</name>